<gene>
    <name evidence="2" type="ORF">A2319_03635</name>
</gene>
<dbReference type="Pfam" id="PF08984">
    <property type="entry name" value="DUF1858"/>
    <property type="match status" value="1"/>
</dbReference>
<evidence type="ECO:0000313" key="2">
    <source>
        <dbReference type="EMBL" id="OGY88253.1"/>
    </source>
</evidence>
<dbReference type="Proteomes" id="UP000176420">
    <property type="component" value="Unassembled WGS sequence"/>
</dbReference>
<accession>A0A1G2BGA5</accession>
<dbReference type="InterPro" id="IPR038062">
    <property type="entry name" value="ScdA-like_N_sf"/>
</dbReference>
<proteinExistence type="predicted"/>
<sequence length="75" mass="8350">MKITKDTILGELLEQYPKAEEVLREYLGDAPCLTCPGKMYDTIGNGALIHGLPEAEVDAMVADIQKMIEQKKLEK</sequence>
<dbReference type="AlphaFoldDB" id="A0A1G2BGA5"/>
<name>A0A1G2BGA5_9BACT</name>
<protein>
    <recommendedName>
        <fullName evidence="1">DUF1858 domain-containing protein</fullName>
    </recommendedName>
</protein>
<dbReference type="Gene3D" id="1.10.3910.10">
    <property type="entry name" value="SP0561-like"/>
    <property type="match status" value="1"/>
</dbReference>
<organism evidence="2 3">
    <name type="scientific">Candidatus Kerfeldbacteria bacterium RIFOXYB2_FULL_38_14</name>
    <dbReference type="NCBI Taxonomy" id="1798547"/>
    <lineage>
        <taxon>Bacteria</taxon>
        <taxon>Candidatus Kerfeldiibacteriota</taxon>
    </lineage>
</organism>
<dbReference type="EMBL" id="MHKI01000003">
    <property type="protein sequence ID" value="OGY88253.1"/>
    <property type="molecule type" value="Genomic_DNA"/>
</dbReference>
<comment type="caution">
    <text evidence="2">The sequence shown here is derived from an EMBL/GenBank/DDBJ whole genome shotgun (WGS) entry which is preliminary data.</text>
</comment>
<reference evidence="2 3" key="1">
    <citation type="journal article" date="2016" name="Nat. Commun.">
        <title>Thousands of microbial genomes shed light on interconnected biogeochemical processes in an aquifer system.</title>
        <authorList>
            <person name="Anantharaman K."/>
            <person name="Brown C.T."/>
            <person name="Hug L.A."/>
            <person name="Sharon I."/>
            <person name="Castelle C.J."/>
            <person name="Probst A.J."/>
            <person name="Thomas B.C."/>
            <person name="Singh A."/>
            <person name="Wilkins M.J."/>
            <person name="Karaoz U."/>
            <person name="Brodie E.L."/>
            <person name="Williams K.H."/>
            <person name="Hubbard S.S."/>
            <person name="Banfield J.F."/>
        </authorList>
    </citation>
    <scope>NUCLEOTIDE SEQUENCE [LARGE SCALE GENOMIC DNA]</scope>
</reference>
<evidence type="ECO:0000313" key="3">
    <source>
        <dbReference type="Proteomes" id="UP000176420"/>
    </source>
</evidence>
<dbReference type="InterPro" id="IPR015077">
    <property type="entry name" value="DUF1858"/>
</dbReference>
<dbReference type="SUPFAM" id="SSF140683">
    <property type="entry name" value="SP0561-like"/>
    <property type="match status" value="1"/>
</dbReference>
<evidence type="ECO:0000259" key="1">
    <source>
        <dbReference type="Pfam" id="PF08984"/>
    </source>
</evidence>
<feature type="domain" description="DUF1858" evidence="1">
    <location>
        <begin position="3"/>
        <end position="55"/>
    </location>
</feature>